<dbReference type="EMBL" id="DTKL01000025">
    <property type="protein sequence ID" value="HGY94001.1"/>
    <property type="molecule type" value="Genomic_DNA"/>
</dbReference>
<dbReference type="GO" id="GO:0004252">
    <property type="term" value="F:serine-type endopeptidase activity"/>
    <property type="evidence" value="ECO:0007669"/>
    <property type="project" value="InterPro"/>
</dbReference>
<name>A0A7V4XRX9_9BACT</name>
<dbReference type="InterPro" id="IPR015366">
    <property type="entry name" value="S53_propep"/>
</dbReference>
<dbReference type="InterPro" id="IPR030400">
    <property type="entry name" value="Sedolisin_dom"/>
</dbReference>
<evidence type="ECO:0000256" key="7">
    <source>
        <dbReference type="ARBA" id="ARBA00023145"/>
    </source>
</evidence>
<evidence type="ECO:0000256" key="4">
    <source>
        <dbReference type="ARBA" id="ARBA00022801"/>
    </source>
</evidence>
<dbReference type="GO" id="GO:0006508">
    <property type="term" value="P:proteolysis"/>
    <property type="evidence" value="ECO:0007669"/>
    <property type="project" value="UniProtKB-KW"/>
</dbReference>
<dbReference type="InterPro" id="IPR023828">
    <property type="entry name" value="Peptidase_S8_Ser-AS"/>
</dbReference>
<keyword evidence="4" id="KW-0378">Hydrolase</keyword>
<evidence type="ECO:0000256" key="6">
    <source>
        <dbReference type="ARBA" id="ARBA00022837"/>
    </source>
</evidence>
<keyword evidence="7" id="KW-0865">Zymogen</keyword>
<protein>
    <submittedName>
        <fullName evidence="11">Peptidase S53</fullName>
    </submittedName>
</protein>
<dbReference type="SUPFAM" id="SSF54897">
    <property type="entry name" value="Protease propeptides/inhibitors"/>
    <property type="match status" value="1"/>
</dbReference>
<reference evidence="11" key="1">
    <citation type="journal article" date="2020" name="mSystems">
        <title>Genome- and Community-Level Interaction Insights into Carbon Utilization and Element Cycling Functions of Hydrothermarchaeota in Hydrothermal Sediment.</title>
        <authorList>
            <person name="Zhou Z."/>
            <person name="Liu Y."/>
            <person name="Xu W."/>
            <person name="Pan J."/>
            <person name="Luo Z.H."/>
            <person name="Li M."/>
        </authorList>
    </citation>
    <scope>NUCLEOTIDE SEQUENCE [LARGE SCALE GENOMIC DNA]</scope>
    <source>
        <strain evidence="11">SpSt-855</strain>
    </source>
</reference>
<gene>
    <name evidence="11" type="ORF">ENW50_04855</name>
</gene>
<keyword evidence="8" id="KW-0472">Membrane</keyword>
<proteinExistence type="predicted"/>
<dbReference type="InterPro" id="IPR036852">
    <property type="entry name" value="Peptidase_S8/S53_dom_sf"/>
</dbReference>
<keyword evidence="6" id="KW-0106">Calcium</keyword>
<keyword evidence="3" id="KW-0479">Metal-binding</keyword>
<keyword evidence="8" id="KW-0812">Transmembrane</keyword>
<evidence type="ECO:0000256" key="3">
    <source>
        <dbReference type="ARBA" id="ARBA00022723"/>
    </source>
</evidence>
<dbReference type="Pfam" id="PF16640">
    <property type="entry name" value="Big_3_5"/>
    <property type="match status" value="6"/>
</dbReference>
<dbReference type="PANTHER" id="PTHR14218">
    <property type="entry name" value="PROTEASE S8 TRIPEPTIDYL PEPTIDASE I CLN2"/>
    <property type="match status" value="1"/>
</dbReference>
<evidence type="ECO:0000256" key="8">
    <source>
        <dbReference type="SAM" id="Phobius"/>
    </source>
</evidence>
<dbReference type="InterPro" id="IPR032109">
    <property type="entry name" value="Big_3_5"/>
</dbReference>
<keyword evidence="2" id="KW-0645">Protease</keyword>
<keyword evidence="8" id="KW-1133">Transmembrane helix</keyword>
<dbReference type="CDD" id="cd04056">
    <property type="entry name" value="Peptidases_S53"/>
    <property type="match status" value="1"/>
</dbReference>
<evidence type="ECO:0000256" key="9">
    <source>
        <dbReference type="SAM" id="SignalP"/>
    </source>
</evidence>
<comment type="cofactor">
    <cofactor evidence="1">
        <name>Ca(2+)</name>
        <dbReference type="ChEBI" id="CHEBI:29108"/>
    </cofactor>
</comment>
<dbReference type="CDD" id="cd11377">
    <property type="entry name" value="Pro-peptidase_S53"/>
    <property type="match status" value="1"/>
</dbReference>
<evidence type="ECO:0000256" key="2">
    <source>
        <dbReference type="ARBA" id="ARBA00022670"/>
    </source>
</evidence>
<sequence>MPHLRPGRVLLLALMAALFVSPSLAQTSAAPSMIVQAINNSVRTTLPGTKPKAIASAQDMGAMNSSQTLRNMVLVLKPSPAQQAALKSELANLYNRNSKSYHQWLTPAQYGAAFGPSAADVAKVEGWLQSQGLTPTAVANGRQWIEFTGSVQQVNTAFATSMHQFVANGQKHYANATDISIPQAITPVVAGVLSLNNFQAQPQHTDPIQVKRNVNGRLAPVNPKYTTNDGNGNYYYYLSPDDFQTIYDETSLIKNGVDGTGISIAIPGRSDIDMADVEAFRQAFGLPQNDPKIIVNGTDPGETFSNDQSESSLDVEWAGAAAPGATINFVVSASTDTTDGVDLSSAYIIDNRISPIMSVSYGLSEALLGPSGNAFYNGLWEQAAAEGITVFVSTGDSGTAELDADLQNNGYEARGPAQYGPSVSGMASTPYDVAVGGTQFNEGGNYPSYWSPNNTNTFEDALGYIPEAAWNEGCDPTLPQSSTNCAYGQTYYVLEGGGGGPSNCSQASVDSQGNETCLGGYAKPSWQTGTGVPSDGVRDIPDVALNASPDDDGYLYCFFGQCLIGTQNGQPVLDQAGVIGGTSASAPSMAGIMALVEQKNGAYQGQADYEFYQLAAKDSASACDSSTMTQPTLGSTCNFHDVTQGNNSEPGMTGYNTATAQWAAGTGYDMSTGLGTVDAANLVANWGSVAATAGSTTTLTVDGSTAAHGQPLTVHIHVAAASGSGTPTGDVALMTDKYGSIGDVTLDASGNYSGPVSDLPGGTYNLTAHYNGDSTFTSSDSSPVSLTVSPEDSTVSVSLDVVDFSTGREVPYTGTLTWSEPLFVTVTVAGKSGKGNATGTVNLLDDGKVVMTGTLTSSGTVAFTTGGGTSYTFPDGSSTLTVQYEGDNSFHASTSAAQTLTQQKVQGPTYVSISGYQVPAGQTVFLTAFIPPAYNGGGPATGTVQFYDNGQPLGSTMTLATPAGSSEAQVKYPATFTTLGTHNITVGYSGDANFAAVSGTDPTYAYPSQFQVVPVSGAATTTTITQNPTTVSYGQSFTYTVKVTPVKASTTMPTGQVTIASDGNIFGGPVTLVNGVGTVIESGDAETAHVYAQYSGDSNYAASTSSMITTTISKVTTPIALTTTAPYVLPGQQTELSVVVTGHSYGQYGYYRPQGTVQFFTSVNGGAEQAVSAPMPLVLPWIQNPMDAIVTVPVTLPAGTNVVTAMYSGDQDFSAETSAPATVVVTEPDFTLNSSTPSLTVSAGGSATTSLSIASVLGFSGNIALACGSGLPAGAACSFSPATLAGGGQSNLTVTLQGPFTQAKAKNDTHKSSGWAQGAELCGLFGLFFAGFAKRRRKVMSMLMVLVLAFGFLSGCGGNSTPTTTMVTVGSTQSEVASGSSVTFTAQVSEGGHMPTGTVTFYDGATALGNPVTLDNGEATLTASGLAVGTHLISAKYSGDAHHAAAVSQGYYEAVTGTTTLQVVATSGATTHTLNVKLAVQ</sequence>
<dbReference type="PROSITE" id="PS00138">
    <property type="entry name" value="SUBTILASE_SER"/>
    <property type="match status" value="1"/>
</dbReference>
<dbReference type="SUPFAM" id="SSF52743">
    <property type="entry name" value="Subtilisin-like"/>
    <property type="match status" value="1"/>
</dbReference>
<evidence type="ECO:0000259" key="10">
    <source>
        <dbReference type="PROSITE" id="PS51695"/>
    </source>
</evidence>
<comment type="caution">
    <text evidence="11">The sequence shown here is derived from an EMBL/GenBank/DDBJ whole genome shotgun (WGS) entry which is preliminary data.</text>
</comment>
<dbReference type="InterPro" id="IPR013783">
    <property type="entry name" value="Ig-like_fold"/>
</dbReference>
<feature type="domain" description="Peptidase S53" evidence="10">
    <location>
        <begin position="237"/>
        <end position="689"/>
    </location>
</feature>
<dbReference type="SMART" id="SM00944">
    <property type="entry name" value="Pro-kuma_activ"/>
    <property type="match status" value="1"/>
</dbReference>
<keyword evidence="5" id="KW-0720">Serine protease</keyword>
<accession>A0A7V4XRX9</accession>
<evidence type="ECO:0000256" key="5">
    <source>
        <dbReference type="ARBA" id="ARBA00022825"/>
    </source>
</evidence>
<dbReference type="PANTHER" id="PTHR14218:SF15">
    <property type="entry name" value="TRIPEPTIDYL-PEPTIDASE 1"/>
    <property type="match status" value="1"/>
</dbReference>
<dbReference type="InterPro" id="IPR050819">
    <property type="entry name" value="Tripeptidyl-peptidase_I"/>
</dbReference>
<keyword evidence="9" id="KW-0732">Signal</keyword>
<organism evidence="11">
    <name type="scientific">Acidobacterium capsulatum</name>
    <dbReference type="NCBI Taxonomy" id="33075"/>
    <lineage>
        <taxon>Bacteria</taxon>
        <taxon>Pseudomonadati</taxon>
        <taxon>Acidobacteriota</taxon>
        <taxon>Terriglobia</taxon>
        <taxon>Terriglobales</taxon>
        <taxon>Acidobacteriaceae</taxon>
        <taxon>Acidobacterium</taxon>
    </lineage>
</organism>
<dbReference type="Gene3D" id="2.60.40.10">
    <property type="entry name" value="Immunoglobulins"/>
    <property type="match status" value="6"/>
</dbReference>
<dbReference type="GO" id="GO:0008240">
    <property type="term" value="F:tripeptidyl-peptidase activity"/>
    <property type="evidence" value="ECO:0007669"/>
    <property type="project" value="TreeGrafter"/>
</dbReference>
<feature type="transmembrane region" description="Helical" evidence="8">
    <location>
        <begin position="1339"/>
        <end position="1355"/>
    </location>
</feature>
<evidence type="ECO:0000313" key="11">
    <source>
        <dbReference type="EMBL" id="HGY94001.1"/>
    </source>
</evidence>
<feature type="chain" id="PRO_5030959787" evidence="9">
    <location>
        <begin position="26"/>
        <end position="1481"/>
    </location>
</feature>
<dbReference type="Pfam" id="PF09286">
    <property type="entry name" value="Pro-kuma_activ"/>
    <property type="match status" value="1"/>
</dbReference>
<dbReference type="Gene3D" id="3.40.50.200">
    <property type="entry name" value="Peptidase S8/S53 domain"/>
    <property type="match status" value="1"/>
</dbReference>
<dbReference type="GO" id="GO:0046872">
    <property type="term" value="F:metal ion binding"/>
    <property type="evidence" value="ECO:0007669"/>
    <property type="project" value="UniProtKB-KW"/>
</dbReference>
<evidence type="ECO:0000256" key="1">
    <source>
        <dbReference type="ARBA" id="ARBA00001913"/>
    </source>
</evidence>
<feature type="signal peptide" evidence="9">
    <location>
        <begin position="1"/>
        <end position="25"/>
    </location>
</feature>
<dbReference type="PROSITE" id="PS51695">
    <property type="entry name" value="SEDOLISIN"/>
    <property type="match status" value="1"/>
</dbReference>